<reference evidence="6 7" key="1">
    <citation type="journal article" date="2019" name="Sci. Rep.">
        <title>Comparative genomics of chytrid fungi reveal insights into the obligate biotrophic and pathogenic lifestyle of Synchytrium endobioticum.</title>
        <authorList>
            <person name="van de Vossenberg B.T.L.H."/>
            <person name="Warris S."/>
            <person name="Nguyen H.D.T."/>
            <person name="van Gent-Pelzer M.P.E."/>
            <person name="Joly D.L."/>
            <person name="van de Geest H.C."/>
            <person name="Bonants P.J.M."/>
            <person name="Smith D.S."/>
            <person name="Levesque C.A."/>
            <person name="van der Lee T.A.J."/>
        </authorList>
    </citation>
    <scope>NUCLEOTIDE SEQUENCE [LARGE SCALE GENOMIC DNA]</scope>
    <source>
        <strain evidence="6 7">MB42</strain>
    </source>
</reference>
<evidence type="ECO:0000259" key="5">
    <source>
        <dbReference type="PROSITE" id="PS01031"/>
    </source>
</evidence>
<accession>A0A507DGF7</accession>
<proteinExistence type="inferred from homology"/>
<dbReference type="STRING" id="286115.A0A507DGF7"/>
<dbReference type="EMBL" id="QEAN01000064">
    <property type="protein sequence ID" value="TPX50654.1"/>
    <property type="molecule type" value="Genomic_DNA"/>
</dbReference>
<protein>
    <recommendedName>
        <fullName evidence="5">SHSP domain-containing protein</fullName>
    </recommendedName>
</protein>
<dbReference type="Pfam" id="PF00011">
    <property type="entry name" value="HSP20"/>
    <property type="match status" value="1"/>
</dbReference>
<evidence type="ECO:0000256" key="3">
    <source>
        <dbReference type="RuleBase" id="RU003616"/>
    </source>
</evidence>
<dbReference type="PROSITE" id="PS01031">
    <property type="entry name" value="SHSP"/>
    <property type="match status" value="1"/>
</dbReference>
<comment type="similarity">
    <text evidence="2 3">Belongs to the small heat shock protein (HSP20) family.</text>
</comment>
<evidence type="ECO:0000256" key="1">
    <source>
        <dbReference type="ARBA" id="ARBA00023016"/>
    </source>
</evidence>
<evidence type="ECO:0000313" key="7">
    <source>
        <dbReference type="Proteomes" id="UP000317494"/>
    </source>
</evidence>
<evidence type="ECO:0000256" key="4">
    <source>
        <dbReference type="SAM" id="MobiDB-lite"/>
    </source>
</evidence>
<dbReference type="PANTHER" id="PTHR11527">
    <property type="entry name" value="HEAT-SHOCK PROTEIN 20 FAMILY MEMBER"/>
    <property type="match status" value="1"/>
</dbReference>
<dbReference type="InterPro" id="IPR002068">
    <property type="entry name" value="A-crystallin/Hsp20_dom"/>
</dbReference>
<evidence type="ECO:0000256" key="2">
    <source>
        <dbReference type="PROSITE-ProRule" id="PRU00285"/>
    </source>
</evidence>
<feature type="region of interest" description="Disordered" evidence="4">
    <location>
        <begin position="149"/>
        <end position="168"/>
    </location>
</feature>
<comment type="caution">
    <text evidence="6">The sequence shown here is derived from an EMBL/GenBank/DDBJ whole genome shotgun (WGS) entry which is preliminary data.</text>
</comment>
<dbReference type="InterPro" id="IPR008978">
    <property type="entry name" value="HSP20-like_chaperone"/>
</dbReference>
<dbReference type="InterPro" id="IPR031107">
    <property type="entry name" value="Small_HSP"/>
</dbReference>
<feature type="region of interest" description="Disordered" evidence="4">
    <location>
        <begin position="1"/>
        <end position="41"/>
    </location>
</feature>
<dbReference type="Proteomes" id="UP000317494">
    <property type="component" value="Unassembled WGS sequence"/>
</dbReference>
<name>A0A507DGF7_9FUNG</name>
<dbReference type="AlphaFoldDB" id="A0A507DGF7"/>
<feature type="compositionally biased region" description="Pro residues" evidence="4">
    <location>
        <begin position="19"/>
        <end position="28"/>
    </location>
</feature>
<feature type="compositionally biased region" description="Basic and acidic residues" evidence="4">
    <location>
        <begin position="151"/>
        <end position="166"/>
    </location>
</feature>
<keyword evidence="1" id="KW-0346">Stress response</keyword>
<dbReference type="Gene3D" id="2.60.40.790">
    <property type="match status" value="1"/>
</dbReference>
<organism evidence="6 7">
    <name type="scientific">Synchytrium endobioticum</name>
    <dbReference type="NCBI Taxonomy" id="286115"/>
    <lineage>
        <taxon>Eukaryota</taxon>
        <taxon>Fungi</taxon>
        <taxon>Fungi incertae sedis</taxon>
        <taxon>Chytridiomycota</taxon>
        <taxon>Chytridiomycota incertae sedis</taxon>
        <taxon>Chytridiomycetes</taxon>
        <taxon>Synchytriales</taxon>
        <taxon>Synchytriaceae</taxon>
        <taxon>Synchytrium</taxon>
    </lineage>
</organism>
<keyword evidence="7" id="KW-1185">Reference proteome</keyword>
<evidence type="ECO:0000313" key="6">
    <source>
        <dbReference type="EMBL" id="TPX50654.1"/>
    </source>
</evidence>
<gene>
    <name evidence="6" type="ORF">SeMB42_g02175</name>
</gene>
<dbReference type="VEuPathDB" id="FungiDB:SeMB42_g02175"/>
<feature type="domain" description="SHSP" evidence="5">
    <location>
        <begin position="197"/>
        <end position="308"/>
    </location>
</feature>
<dbReference type="SUPFAM" id="SSF49764">
    <property type="entry name" value="HSP20-like chaperones"/>
    <property type="match status" value="1"/>
</dbReference>
<dbReference type="CDD" id="cd06464">
    <property type="entry name" value="ACD_sHsps-like"/>
    <property type="match status" value="1"/>
</dbReference>
<sequence>MRGCGALTTWDERPTRPTTTPPTTPPRPGTREEHAPPACRAPDPTNLIRDLRYVSDDVPAGDFHTQPDGKASTNQYAVEDTHNDCTIHRDPTYTTVGHQAGVVVLDTMSRVDTCCRVSFQYITFPHEKTRPVYTRNTMSTSFDPNFDWFGDGDRGSRSDRDGDRNQDVSYDYPVNAGIGDIAHRFPRHVPSRILSLASGATVWRPATDIYDTDDAIVVHVDLPGVGKEEINIDVVQDQLTVSGTHKGPEGFDSATSRVRERNIGQFRKIVRLPGNVDTSKVTAKYENGVLEAKIPKTPEKSGTRIQIQ</sequence>